<gene>
    <name evidence="2" type="ORF">L873DRAFT_1846939</name>
</gene>
<evidence type="ECO:0000256" key="1">
    <source>
        <dbReference type="SAM" id="MobiDB-lite"/>
    </source>
</evidence>
<feature type="compositionally biased region" description="Basic and acidic residues" evidence="1">
    <location>
        <begin position="145"/>
        <end position="159"/>
    </location>
</feature>
<evidence type="ECO:0000313" key="2">
    <source>
        <dbReference type="EMBL" id="RPA93912.1"/>
    </source>
</evidence>
<feature type="region of interest" description="Disordered" evidence="1">
    <location>
        <begin position="123"/>
        <end position="159"/>
    </location>
</feature>
<protein>
    <submittedName>
        <fullName evidence="2">Uncharacterized protein</fullName>
    </submittedName>
</protein>
<dbReference type="AlphaFoldDB" id="A0A3N4J6J4"/>
<proteinExistence type="predicted"/>
<dbReference type="EMBL" id="ML120445">
    <property type="protein sequence ID" value="RPA93912.1"/>
    <property type="molecule type" value="Genomic_DNA"/>
</dbReference>
<feature type="region of interest" description="Disordered" evidence="1">
    <location>
        <begin position="190"/>
        <end position="233"/>
    </location>
</feature>
<feature type="region of interest" description="Disordered" evidence="1">
    <location>
        <begin position="1"/>
        <end position="21"/>
    </location>
</feature>
<name>A0A3N4J6J4_9PEZI</name>
<keyword evidence="3" id="KW-1185">Reference proteome</keyword>
<organism evidence="2 3">
    <name type="scientific">Choiromyces venosus 120613-1</name>
    <dbReference type="NCBI Taxonomy" id="1336337"/>
    <lineage>
        <taxon>Eukaryota</taxon>
        <taxon>Fungi</taxon>
        <taxon>Dikarya</taxon>
        <taxon>Ascomycota</taxon>
        <taxon>Pezizomycotina</taxon>
        <taxon>Pezizomycetes</taxon>
        <taxon>Pezizales</taxon>
        <taxon>Tuberaceae</taxon>
        <taxon>Choiromyces</taxon>
    </lineage>
</organism>
<dbReference type="OrthoDB" id="5420477at2759"/>
<accession>A0A3N4J6J4</accession>
<feature type="compositionally biased region" description="Polar residues" evidence="1">
    <location>
        <begin position="1"/>
        <end position="13"/>
    </location>
</feature>
<feature type="compositionally biased region" description="Pro residues" evidence="1">
    <location>
        <begin position="204"/>
        <end position="213"/>
    </location>
</feature>
<sequence>MAPSTNSALNPIGSNPPHAPPISTNFGADLHCDGYLRESPASLMSWILSSSARSKPKSWWRAQCVLYGISIDEKTSVAEMRSSLERAVNKQGRLSVVEEIPEEMAESERKTNERVRKTNVGVRDAASVGSKDASFRESASGSVKEGGKGKGKKLAEKDRDVLKVVKSGPKVGKKAVKKVITKTVVVSKTVKVSKKKVPKAEVGPTPPPPPPPEESLDVDPYEGEPMMWPMDGF</sequence>
<reference evidence="2 3" key="1">
    <citation type="journal article" date="2018" name="Nat. Ecol. Evol.">
        <title>Pezizomycetes genomes reveal the molecular basis of ectomycorrhizal truffle lifestyle.</title>
        <authorList>
            <person name="Murat C."/>
            <person name="Payen T."/>
            <person name="Noel B."/>
            <person name="Kuo A."/>
            <person name="Morin E."/>
            <person name="Chen J."/>
            <person name="Kohler A."/>
            <person name="Krizsan K."/>
            <person name="Balestrini R."/>
            <person name="Da Silva C."/>
            <person name="Montanini B."/>
            <person name="Hainaut M."/>
            <person name="Levati E."/>
            <person name="Barry K.W."/>
            <person name="Belfiori B."/>
            <person name="Cichocki N."/>
            <person name="Clum A."/>
            <person name="Dockter R.B."/>
            <person name="Fauchery L."/>
            <person name="Guy J."/>
            <person name="Iotti M."/>
            <person name="Le Tacon F."/>
            <person name="Lindquist E.A."/>
            <person name="Lipzen A."/>
            <person name="Malagnac F."/>
            <person name="Mello A."/>
            <person name="Molinier V."/>
            <person name="Miyauchi S."/>
            <person name="Poulain J."/>
            <person name="Riccioni C."/>
            <person name="Rubini A."/>
            <person name="Sitrit Y."/>
            <person name="Splivallo R."/>
            <person name="Traeger S."/>
            <person name="Wang M."/>
            <person name="Zifcakova L."/>
            <person name="Wipf D."/>
            <person name="Zambonelli A."/>
            <person name="Paolocci F."/>
            <person name="Nowrousian M."/>
            <person name="Ottonello S."/>
            <person name="Baldrian P."/>
            <person name="Spatafora J.W."/>
            <person name="Henrissat B."/>
            <person name="Nagy L.G."/>
            <person name="Aury J.M."/>
            <person name="Wincker P."/>
            <person name="Grigoriev I.V."/>
            <person name="Bonfante P."/>
            <person name="Martin F.M."/>
        </authorList>
    </citation>
    <scope>NUCLEOTIDE SEQUENCE [LARGE SCALE GENOMIC DNA]</scope>
    <source>
        <strain evidence="2 3">120613-1</strain>
    </source>
</reference>
<evidence type="ECO:0000313" key="3">
    <source>
        <dbReference type="Proteomes" id="UP000276215"/>
    </source>
</evidence>
<dbReference type="Proteomes" id="UP000276215">
    <property type="component" value="Unassembled WGS sequence"/>
</dbReference>